<dbReference type="PANTHER" id="PTHR42837:SF2">
    <property type="entry name" value="MEMBRANE METALLOPROTEASE ARASP2, CHLOROPLASTIC-RELATED"/>
    <property type="match status" value="1"/>
</dbReference>
<dbReference type="SMART" id="SM00228">
    <property type="entry name" value="PDZ"/>
    <property type="match status" value="1"/>
</dbReference>
<feature type="domain" description="PDZ" evidence="3">
    <location>
        <begin position="73"/>
        <end position="146"/>
    </location>
</feature>
<dbReference type="EMBL" id="SJPO01000003">
    <property type="protein sequence ID" value="TWT78034.1"/>
    <property type="molecule type" value="Genomic_DNA"/>
</dbReference>
<sequence length="551" mass="58702">MSIHRLTVRQRDWSEAISGGLLAALLCGSILVGTVVSQEPETSVTQFDKGSPAEPDQSPEDQEYTGPAVTHLLGMSISEADEKGAVVREVQPLGPAAEAGIKEGDFILAVEGYKTKPYDKFLTILRDVMEKRKKGDKVEISVMRGDKTAKATLTERIGSEERRDDIQKLAEEYSDEQQSERRMEAAQEEGSQQGSLGDALAAGADRNGAAEESDSLGAEELLGPATAGRTQQVDRDYYFGSGGAYGGALTSAQQNEYDRLMRIQSDNGLTTAQQQRLDELTNLEFSRFDSLGELGEDESSELQELYSRRQNGDQLTSDDRARLRQLIGRNYSSYGDYKEQIQELQSMEQGGELNNRDQMRLDMLRQMGPGVADRVSDRSMQGLRDLAGSNSAANANPQRARLEQLASQSGQLSSQELAELRQLQMNSQSGLARQLRGEYQAAQQMMQSGQQLTPQQASRYQLLRRNIARFAAGAPRGSVPYPAAMNQPAAPQPGAMPGQQGASSGSGIGLGGQGGPAASGSGIGTSSGAGMGSAPSGGTVGGGGSGGGGSQ</sequence>
<comment type="cofactor">
    <cofactor evidence="1">
        <name>Zn(2+)</name>
        <dbReference type="ChEBI" id="CHEBI:29105"/>
    </cofactor>
</comment>
<dbReference type="Pfam" id="PF13180">
    <property type="entry name" value="PDZ_2"/>
    <property type="match status" value="1"/>
</dbReference>
<evidence type="ECO:0000313" key="4">
    <source>
        <dbReference type="EMBL" id="TWT78034.1"/>
    </source>
</evidence>
<evidence type="ECO:0000313" key="5">
    <source>
        <dbReference type="Proteomes" id="UP000318478"/>
    </source>
</evidence>
<organism evidence="4 5">
    <name type="scientific">Posidoniimonas polymericola</name>
    <dbReference type="NCBI Taxonomy" id="2528002"/>
    <lineage>
        <taxon>Bacteria</taxon>
        <taxon>Pseudomonadati</taxon>
        <taxon>Planctomycetota</taxon>
        <taxon>Planctomycetia</taxon>
        <taxon>Pirellulales</taxon>
        <taxon>Lacipirellulaceae</taxon>
        <taxon>Posidoniimonas</taxon>
    </lineage>
</organism>
<dbReference type="GO" id="GO:0004222">
    <property type="term" value="F:metalloendopeptidase activity"/>
    <property type="evidence" value="ECO:0007669"/>
    <property type="project" value="InterPro"/>
</dbReference>
<feature type="compositionally biased region" description="Gly residues" evidence="2">
    <location>
        <begin position="504"/>
        <end position="531"/>
    </location>
</feature>
<dbReference type="InterPro" id="IPR036034">
    <property type="entry name" value="PDZ_sf"/>
</dbReference>
<dbReference type="InterPro" id="IPR004387">
    <property type="entry name" value="Pept_M50_Zn"/>
</dbReference>
<dbReference type="Proteomes" id="UP000318478">
    <property type="component" value="Unassembled WGS sequence"/>
</dbReference>
<comment type="caution">
    <text evidence="4">The sequence shown here is derived from an EMBL/GenBank/DDBJ whole genome shotgun (WGS) entry which is preliminary data.</text>
</comment>
<feature type="compositionally biased region" description="Low complexity" evidence="2">
    <location>
        <begin position="194"/>
        <end position="207"/>
    </location>
</feature>
<protein>
    <submittedName>
        <fullName evidence="4">PDZ domain (Also known as DHR or GLGF)</fullName>
    </submittedName>
</protein>
<evidence type="ECO:0000259" key="3">
    <source>
        <dbReference type="PROSITE" id="PS50106"/>
    </source>
</evidence>
<reference evidence="4 5" key="1">
    <citation type="submission" date="2019-02" db="EMBL/GenBank/DDBJ databases">
        <title>Deep-cultivation of Planctomycetes and their phenomic and genomic characterization uncovers novel biology.</title>
        <authorList>
            <person name="Wiegand S."/>
            <person name="Jogler M."/>
            <person name="Boedeker C."/>
            <person name="Pinto D."/>
            <person name="Vollmers J."/>
            <person name="Rivas-Marin E."/>
            <person name="Kohn T."/>
            <person name="Peeters S.H."/>
            <person name="Heuer A."/>
            <person name="Rast P."/>
            <person name="Oberbeckmann S."/>
            <person name="Bunk B."/>
            <person name="Jeske O."/>
            <person name="Meyerdierks A."/>
            <person name="Storesund J.E."/>
            <person name="Kallscheuer N."/>
            <person name="Luecker S."/>
            <person name="Lage O.M."/>
            <person name="Pohl T."/>
            <person name="Merkel B.J."/>
            <person name="Hornburger P."/>
            <person name="Mueller R.-W."/>
            <person name="Bruemmer F."/>
            <person name="Labrenz M."/>
            <person name="Spormann A.M."/>
            <person name="Op Den Camp H."/>
            <person name="Overmann J."/>
            <person name="Amann R."/>
            <person name="Jetten M.S.M."/>
            <person name="Mascher T."/>
            <person name="Medema M.H."/>
            <person name="Devos D.P."/>
            <person name="Kaster A.-K."/>
            <person name="Ovreas L."/>
            <person name="Rohde M."/>
            <person name="Galperin M.Y."/>
            <person name="Jogler C."/>
        </authorList>
    </citation>
    <scope>NUCLEOTIDE SEQUENCE [LARGE SCALE GENOMIC DNA]</scope>
    <source>
        <strain evidence="4 5">Pla123a</strain>
    </source>
</reference>
<feature type="region of interest" description="Disordered" evidence="2">
    <location>
        <begin position="42"/>
        <end position="64"/>
    </location>
</feature>
<dbReference type="PROSITE" id="PS50106">
    <property type="entry name" value="PDZ"/>
    <property type="match status" value="1"/>
</dbReference>
<dbReference type="GO" id="GO:0006508">
    <property type="term" value="P:proteolysis"/>
    <property type="evidence" value="ECO:0007669"/>
    <property type="project" value="InterPro"/>
</dbReference>
<dbReference type="AlphaFoldDB" id="A0A5C5YSQ4"/>
<dbReference type="GO" id="GO:0016020">
    <property type="term" value="C:membrane"/>
    <property type="evidence" value="ECO:0007669"/>
    <property type="project" value="InterPro"/>
</dbReference>
<name>A0A5C5YSQ4_9BACT</name>
<dbReference type="PANTHER" id="PTHR42837">
    <property type="entry name" value="REGULATOR OF SIGMA-E PROTEASE RSEP"/>
    <property type="match status" value="1"/>
</dbReference>
<evidence type="ECO:0000256" key="2">
    <source>
        <dbReference type="SAM" id="MobiDB-lite"/>
    </source>
</evidence>
<keyword evidence="5" id="KW-1185">Reference proteome</keyword>
<feature type="region of interest" description="Disordered" evidence="2">
    <location>
        <begin position="474"/>
        <end position="551"/>
    </location>
</feature>
<accession>A0A5C5YSQ4</accession>
<dbReference type="Gene3D" id="2.30.42.10">
    <property type="match status" value="1"/>
</dbReference>
<dbReference type="InterPro" id="IPR001478">
    <property type="entry name" value="PDZ"/>
</dbReference>
<gene>
    <name evidence="4" type="ORF">Pla123a_18340</name>
</gene>
<feature type="region of interest" description="Disordered" evidence="2">
    <location>
        <begin position="173"/>
        <end position="228"/>
    </location>
</feature>
<feature type="compositionally biased region" description="Low complexity" evidence="2">
    <location>
        <begin position="480"/>
        <end position="503"/>
    </location>
</feature>
<proteinExistence type="predicted"/>
<feature type="compositionally biased region" description="Gly residues" evidence="2">
    <location>
        <begin position="538"/>
        <end position="551"/>
    </location>
</feature>
<evidence type="ECO:0000256" key="1">
    <source>
        <dbReference type="ARBA" id="ARBA00001947"/>
    </source>
</evidence>
<dbReference type="SUPFAM" id="SSF50156">
    <property type="entry name" value="PDZ domain-like"/>
    <property type="match status" value="1"/>
</dbReference>
<dbReference type="RefSeq" id="WP_197527815.1">
    <property type="nucleotide sequence ID" value="NZ_SJPO01000003.1"/>
</dbReference>